<dbReference type="Proteomes" id="UP000886653">
    <property type="component" value="Unassembled WGS sequence"/>
</dbReference>
<proteinExistence type="predicted"/>
<evidence type="ECO:0000313" key="1">
    <source>
        <dbReference type="EMBL" id="KAG0142209.1"/>
    </source>
</evidence>
<reference evidence="1" key="1">
    <citation type="submission" date="2013-11" db="EMBL/GenBank/DDBJ databases">
        <title>Genome sequence of the fusiform rust pathogen reveals effectors for host alternation and coevolution with pine.</title>
        <authorList>
            <consortium name="DOE Joint Genome Institute"/>
            <person name="Smith K."/>
            <person name="Pendleton A."/>
            <person name="Kubisiak T."/>
            <person name="Anderson C."/>
            <person name="Salamov A."/>
            <person name="Aerts A."/>
            <person name="Riley R."/>
            <person name="Clum A."/>
            <person name="Lindquist E."/>
            <person name="Ence D."/>
            <person name="Campbell M."/>
            <person name="Kronenberg Z."/>
            <person name="Feau N."/>
            <person name="Dhillon B."/>
            <person name="Hamelin R."/>
            <person name="Burleigh J."/>
            <person name="Smith J."/>
            <person name="Yandell M."/>
            <person name="Nelson C."/>
            <person name="Grigoriev I."/>
            <person name="Davis J."/>
        </authorList>
    </citation>
    <scope>NUCLEOTIDE SEQUENCE</scope>
    <source>
        <strain evidence="1">G11</strain>
    </source>
</reference>
<comment type="caution">
    <text evidence="1">The sequence shown here is derived from an EMBL/GenBank/DDBJ whole genome shotgun (WGS) entry which is preliminary data.</text>
</comment>
<accession>A0A9P6T861</accession>
<gene>
    <name evidence="1" type="ORF">CROQUDRAFT_717800</name>
</gene>
<dbReference type="EMBL" id="MU167356">
    <property type="protein sequence ID" value="KAG0142209.1"/>
    <property type="molecule type" value="Genomic_DNA"/>
</dbReference>
<organism evidence="1 2">
    <name type="scientific">Cronartium quercuum f. sp. fusiforme G11</name>
    <dbReference type="NCBI Taxonomy" id="708437"/>
    <lineage>
        <taxon>Eukaryota</taxon>
        <taxon>Fungi</taxon>
        <taxon>Dikarya</taxon>
        <taxon>Basidiomycota</taxon>
        <taxon>Pucciniomycotina</taxon>
        <taxon>Pucciniomycetes</taxon>
        <taxon>Pucciniales</taxon>
        <taxon>Coleosporiaceae</taxon>
        <taxon>Cronartium</taxon>
    </lineage>
</organism>
<dbReference type="AlphaFoldDB" id="A0A9P6T861"/>
<name>A0A9P6T861_9BASI</name>
<evidence type="ECO:0000313" key="2">
    <source>
        <dbReference type="Proteomes" id="UP000886653"/>
    </source>
</evidence>
<keyword evidence="2" id="KW-1185">Reference proteome</keyword>
<sequence length="171" mass="19382">MASYQKTNNPTTKPLRSIRLPTKLARLSVKKPVASNSDKIESVEDKSMLTRDDKLISSPQFGTSTQSPITLGDDLFKESPAFIPEKYWPEEEQFIISKLPPSPSLDDLVCETAVIKSFWSDTEDMYDQPLLTSQTVTFKDILGKVEHSPLIEEPLPDDEIYPEHHSILFEI</sequence>
<protein>
    <submittedName>
        <fullName evidence="1">Uncharacterized protein</fullName>
    </submittedName>
</protein>